<dbReference type="PANTHER" id="PTHR37305:SF1">
    <property type="entry name" value="MEMBRANE PROTEIN"/>
    <property type="match status" value="1"/>
</dbReference>
<organism evidence="2 3">
    <name type="scientific">Trueperella bialowiezensis</name>
    <dbReference type="NCBI Taxonomy" id="312285"/>
    <lineage>
        <taxon>Bacteria</taxon>
        <taxon>Bacillati</taxon>
        <taxon>Actinomycetota</taxon>
        <taxon>Actinomycetes</taxon>
        <taxon>Actinomycetales</taxon>
        <taxon>Actinomycetaceae</taxon>
        <taxon>Trueperella</taxon>
    </lineage>
</organism>
<feature type="transmembrane region" description="Helical" evidence="1">
    <location>
        <begin position="156"/>
        <end position="177"/>
    </location>
</feature>
<dbReference type="RefSeq" id="WP_126416163.1">
    <property type="nucleotide sequence ID" value="NZ_LR134476.1"/>
</dbReference>
<gene>
    <name evidence="2" type="ORF">NCTC13354_00700</name>
</gene>
<reference evidence="2 3" key="1">
    <citation type="submission" date="2018-12" db="EMBL/GenBank/DDBJ databases">
        <authorList>
            <consortium name="Pathogen Informatics"/>
        </authorList>
    </citation>
    <scope>NUCLEOTIDE SEQUENCE [LARGE SCALE GENOMIC DNA]</scope>
    <source>
        <strain evidence="2 3">NCTC13354</strain>
    </source>
</reference>
<feature type="transmembrane region" description="Helical" evidence="1">
    <location>
        <begin position="34"/>
        <end position="51"/>
    </location>
</feature>
<keyword evidence="3" id="KW-1185">Reference proteome</keyword>
<sequence length="265" mass="29309">MTTEQALATFAGRFGASTFRPTFGRSFVSEMKKLNTRAITITCALALVMYLSIQTLSATRGNVPYTTSDSIVGGTSLIMLFVIIIGSLAVTSEYSHNTMRTTALADSNRTRAFFAKMSASATVSALLTLTLIVFSALIQTLAPPRFDALDEGWRPYIAMFLCLVMVSIMATAFGYILRSTAGTISLMVGLLYVIDLFRVIPMDFFREVYPQITPSGLLQMGIMRYTDIPEELRLFTEPWIAVAIFAAYTTVVVVLGWLAYRRRDI</sequence>
<name>A0A448PDK0_9ACTO</name>
<feature type="transmembrane region" description="Helical" evidence="1">
    <location>
        <begin position="239"/>
        <end position="260"/>
    </location>
</feature>
<evidence type="ECO:0000313" key="2">
    <source>
        <dbReference type="EMBL" id="VEI13002.1"/>
    </source>
</evidence>
<dbReference type="AlphaFoldDB" id="A0A448PDK0"/>
<dbReference type="OrthoDB" id="3268961at2"/>
<evidence type="ECO:0000313" key="3">
    <source>
        <dbReference type="Proteomes" id="UP000269542"/>
    </source>
</evidence>
<keyword evidence="1" id="KW-0812">Transmembrane</keyword>
<keyword evidence="1" id="KW-0472">Membrane</keyword>
<dbReference type="EMBL" id="LR134476">
    <property type="protein sequence ID" value="VEI13002.1"/>
    <property type="molecule type" value="Genomic_DNA"/>
</dbReference>
<feature type="transmembrane region" description="Helical" evidence="1">
    <location>
        <begin position="113"/>
        <end position="136"/>
    </location>
</feature>
<protein>
    <submittedName>
        <fullName evidence="2">Uncharacterized protein conserved in bacteria</fullName>
    </submittedName>
</protein>
<dbReference type="Proteomes" id="UP000269542">
    <property type="component" value="Chromosome"/>
</dbReference>
<dbReference type="PANTHER" id="PTHR37305">
    <property type="entry name" value="INTEGRAL MEMBRANE PROTEIN-RELATED"/>
    <property type="match status" value="1"/>
</dbReference>
<proteinExistence type="predicted"/>
<accession>A0A448PDK0</accession>
<keyword evidence="1" id="KW-1133">Transmembrane helix</keyword>
<evidence type="ECO:0000256" key="1">
    <source>
        <dbReference type="SAM" id="Phobius"/>
    </source>
</evidence>
<feature type="transmembrane region" description="Helical" evidence="1">
    <location>
        <begin position="184"/>
        <end position="200"/>
    </location>
</feature>
<dbReference type="KEGG" id="tbw:NCTC13354_00700"/>
<feature type="transmembrane region" description="Helical" evidence="1">
    <location>
        <begin position="71"/>
        <end position="92"/>
    </location>
</feature>